<sequence>MSKQKPIAVITQSGERGEALTARLRDLHIASLHIPLIETVVYSADRILAQMANLPESVDGWLLTSATASRVFRSFYLSHPDWKWGKPICYCIGETTASELRAVGLDARCYEDVRNAEGLADQLIRGDGRKTRQYVFFRGAKARGVLPLRLRRAGHGVSEVVVYETAGRSLNDAESWRNREILWVLFSPSGVQSLMASLPDLRLLVEGRKHYVVAFGRTTEKALAASGVDVISVPNETTHEALIAAIRSWLEQFREE</sequence>
<dbReference type="SUPFAM" id="SSF69618">
    <property type="entry name" value="HemD-like"/>
    <property type="match status" value="1"/>
</dbReference>
<evidence type="ECO:0000313" key="3">
    <source>
        <dbReference type="Proteomes" id="UP001164803"/>
    </source>
</evidence>
<organism evidence="2 3">
    <name type="scientific">Alicyclobacillus dauci</name>
    <dbReference type="NCBI Taxonomy" id="1475485"/>
    <lineage>
        <taxon>Bacteria</taxon>
        <taxon>Bacillati</taxon>
        <taxon>Bacillota</taxon>
        <taxon>Bacilli</taxon>
        <taxon>Bacillales</taxon>
        <taxon>Alicyclobacillaceae</taxon>
        <taxon>Alicyclobacillus</taxon>
    </lineage>
</organism>
<name>A0ABY6Z826_9BACL</name>
<dbReference type="EMBL" id="CP104064">
    <property type="protein sequence ID" value="WAH38949.1"/>
    <property type="molecule type" value="Genomic_DNA"/>
</dbReference>
<dbReference type="PANTHER" id="PTHR12390:SF0">
    <property type="entry name" value="UROPORPHYRINOGEN-III SYNTHASE"/>
    <property type="match status" value="1"/>
</dbReference>
<gene>
    <name evidence="2" type="ORF">NZD86_10950</name>
</gene>
<accession>A0ABY6Z826</accession>
<dbReference type="CDD" id="cd06578">
    <property type="entry name" value="HemD"/>
    <property type="match status" value="1"/>
</dbReference>
<evidence type="ECO:0000313" key="2">
    <source>
        <dbReference type="EMBL" id="WAH38949.1"/>
    </source>
</evidence>
<dbReference type="InterPro" id="IPR003754">
    <property type="entry name" value="4pyrrol_synth_uPrphyn_synth"/>
</dbReference>
<dbReference type="PANTHER" id="PTHR12390">
    <property type="entry name" value="UROPORPHYRINOGEN III SYNTHASE"/>
    <property type="match status" value="1"/>
</dbReference>
<dbReference type="Proteomes" id="UP001164803">
    <property type="component" value="Chromosome"/>
</dbReference>
<protein>
    <submittedName>
        <fullName evidence="2">Uroporphyrinogen-III synthase</fullName>
    </submittedName>
</protein>
<evidence type="ECO:0000259" key="1">
    <source>
        <dbReference type="Pfam" id="PF02602"/>
    </source>
</evidence>
<proteinExistence type="predicted"/>
<reference evidence="2" key="1">
    <citation type="submission" date="2022-08" db="EMBL/GenBank/DDBJ databases">
        <title>Alicyclobacillus dauci DSM2870, complete genome.</title>
        <authorList>
            <person name="Wang Q."/>
            <person name="Cai R."/>
            <person name="Wang Z."/>
        </authorList>
    </citation>
    <scope>NUCLEOTIDE SEQUENCE</scope>
    <source>
        <strain evidence="2">DSM 28700</strain>
    </source>
</reference>
<dbReference type="RefSeq" id="WP_268046569.1">
    <property type="nucleotide sequence ID" value="NZ_CP104064.1"/>
</dbReference>
<dbReference type="InterPro" id="IPR036108">
    <property type="entry name" value="4pyrrol_syn_uPrphyn_synt_sf"/>
</dbReference>
<feature type="domain" description="Tetrapyrrole biosynthesis uroporphyrinogen III synthase" evidence="1">
    <location>
        <begin position="19"/>
        <end position="244"/>
    </location>
</feature>
<dbReference type="Pfam" id="PF02602">
    <property type="entry name" value="HEM4"/>
    <property type="match status" value="1"/>
</dbReference>
<dbReference type="Gene3D" id="3.40.50.10090">
    <property type="match status" value="2"/>
</dbReference>
<keyword evidence="3" id="KW-1185">Reference proteome</keyword>
<dbReference type="InterPro" id="IPR039793">
    <property type="entry name" value="UROS/Hem4"/>
</dbReference>